<proteinExistence type="predicted"/>
<name>A0AAN6RUQ9_9PEZI</name>
<reference evidence="2" key="1">
    <citation type="journal article" date="2023" name="Mol. Phylogenet. Evol.">
        <title>Genome-scale phylogeny and comparative genomics of the fungal order Sordariales.</title>
        <authorList>
            <person name="Hensen N."/>
            <person name="Bonometti L."/>
            <person name="Westerberg I."/>
            <person name="Brannstrom I.O."/>
            <person name="Guillou S."/>
            <person name="Cros-Aarteil S."/>
            <person name="Calhoun S."/>
            <person name="Haridas S."/>
            <person name="Kuo A."/>
            <person name="Mondo S."/>
            <person name="Pangilinan J."/>
            <person name="Riley R."/>
            <person name="LaButti K."/>
            <person name="Andreopoulos B."/>
            <person name="Lipzen A."/>
            <person name="Chen C."/>
            <person name="Yan M."/>
            <person name="Daum C."/>
            <person name="Ng V."/>
            <person name="Clum A."/>
            <person name="Steindorff A."/>
            <person name="Ohm R.A."/>
            <person name="Martin F."/>
            <person name="Silar P."/>
            <person name="Natvig D.O."/>
            <person name="Lalanne C."/>
            <person name="Gautier V."/>
            <person name="Ament-Velasquez S.L."/>
            <person name="Kruys A."/>
            <person name="Hutchinson M.I."/>
            <person name="Powell A.J."/>
            <person name="Barry K."/>
            <person name="Miller A.N."/>
            <person name="Grigoriev I.V."/>
            <person name="Debuchy R."/>
            <person name="Gladieux P."/>
            <person name="Hiltunen Thoren M."/>
            <person name="Johannesson H."/>
        </authorList>
    </citation>
    <scope>NUCLEOTIDE SEQUENCE</scope>
    <source>
        <strain evidence="2">CBS 103.79</strain>
    </source>
</reference>
<sequence length="295" mass="34356">MAVPATHGSRLSRHLNKRPANITVTRKRPRHLPLITWTRFYLLREQEWPVWSVDHDDIHVGPLVEVKGRQKVSLGRMAENPEQATYIIGDFLWNLPEHDNTARVPGLESSLTMEGLTPDDASSSLPPVPPSRLMTIEHVNRAVTREAQGRETFTTYLVPRAVGSVLRTWREEFEPVFGAFMPHDSEFITWHRNLWFKFSAVWFMVLKEDLPDDFCHFHLWQPAFGGTGEHEEESAAGPQARESWNQAIARVMPPAMAWYQKRWDIRPVPRFFPPQPERDPEELAHEEEQQERMEE</sequence>
<feature type="region of interest" description="Disordered" evidence="1">
    <location>
        <begin position="270"/>
        <end position="295"/>
    </location>
</feature>
<protein>
    <submittedName>
        <fullName evidence="2">Uncharacterized protein</fullName>
    </submittedName>
</protein>
<evidence type="ECO:0000313" key="3">
    <source>
        <dbReference type="Proteomes" id="UP001303889"/>
    </source>
</evidence>
<dbReference type="Proteomes" id="UP001303889">
    <property type="component" value="Unassembled WGS sequence"/>
</dbReference>
<dbReference type="EMBL" id="MU855485">
    <property type="protein sequence ID" value="KAK3902811.1"/>
    <property type="molecule type" value="Genomic_DNA"/>
</dbReference>
<evidence type="ECO:0000256" key="1">
    <source>
        <dbReference type="SAM" id="MobiDB-lite"/>
    </source>
</evidence>
<organism evidence="2 3">
    <name type="scientific">Staphylotrichum tortipilum</name>
    <dbReference type="NCBI Taxonomy" id="2831512"/>
    <lineage>
        <taxon>Eukaryota</taxon>
        <taxon>Fungi</taxon>
        <taxon>Dikarya</taxon>
        <taxon>Ascomycota</taxon>
        <taxon>Pezizomycotina</taxon>
        <taxon>Sordariomycetes</taxon>
        <taxon>Sordariomycetidae</taxon>
        <taxon>Sordariales</taxon>
        <taxon>Chaetomiaceae</taxon>
        <taxon>Staphylotrichum</taxon>
    </lineage>
</organism>
<dbReference type="AlphaFoldDB" id="A0AAN6RUQ9"/>
<comment type="caution">
    <text evidence="2">The sequence shown here is derived from an EMBL/GenBank/DDBJ whole genome shotgun (WGS) entry which is preliminary data.</text>
</comment>
<evidence type="ECO:0000313" key="2">
    <source>
        <dbReference type="EMBL" id="KAK3902811.1"/>
    </source>
</evidence>
<gene>
    <name evidence="2" type="ORF">C8A05DRAFT_43833</name>
</gene>
<accession>A0AAN6RUQ9</accession>
<reference evidence="2" key="2">
    <citation type="submission" date="2023-05" db="EMBL/GenBank/DDBJ databases">
        <authorList>
            <consortium name="Lawrence Berkeley National Laboratory"/>
            <person name="Steindorff A."/>
            <person name="Hensen N."/>
            <person name="Bonometti L."/>
            <person name="Westerberg I."/>
            <person name="Brannstrom I.O."/>
            <person name="Guillou S."/>
            <person name="Cros-Aarteil S."/>
            <person name="Calhoun S."/>
            <person name="Haridas S."/>
            <person name="Kuo A."/>
            <person name="Mondo S."/>
            <person name="Pangilinan J."/>
            <person name="Riley R."/>
            <person name="Labutti K."/>
            <person name="Andreopoulos B."/>
            <person name="Lipzen A."/>
            <person name="Chen C."/>
            <person name="Yanf M."/>
            <person name="Daum C."/>
            <person name="Ng V."/>
            <person name="Clum A."/>
            <person name="Ohm R."/>
            <person name="Martin F."/>
            <person name="Silar P."/>
            <person name="Natvig D."/>
            <person name="Lalanne C."/>
            <person name="Gautier V."/>
            <person name="Ament-Velasquez S.L."/>
            <person name="Kruys A."/>
            <person name="Hutchinson M.I."/>
            <person name="Powell A.J."/>
            <person name="Barry K."/>
            <person name="Miller A.N."/>
            <person name="Grigoriev I.V."/>
            <person name="Debuchy R."/>
            <person name="Gladieux P."/>
            <person name="Thoren M.H."/>
            <person name="Johannesson H."/>
        </authorList>
    </citation>
    <scope>NUCLEOTIDE SEQUENCE</scope>
    <source>
        <strain evidence="2">CBS 103.79</strain>
    </source>
</reference>
<keyword evidence="3" id="KW-1185">Reference proteome</keyword>
<feature type="region of interest" description="Disordered" evidence="1">
    <location>
        <begin position="1"/>
        <end position="20"/>
    </location>
</feature>
<feature type="compositionally biased region" description="Basic and acidic residues" evidence="1">
    <location>
        <begin position="276"/>
        <end position="295"/>
    </location>
</feature>